<dbReference type="PROSITE" id="PS50110">
    <property type="entry name" value="RESPONSE_REGULATORY"/>
    <property type="match status" value="1"/>
</dbReference>
<feature type="domain" description="GGDEF" evidence="4">
    <location>
        <begin position="208"/>
        <end position="341"/>
    </location>
</feature>
<comment type="caution">
    <text evidence="5">The sequence shown here is derived from an EMBL/GenBank/DDBJ whole genome shotgun (WGS) entry which is preliminary data.</text>
</comment>
<keyword evidence="6" id="KW-1185">Reference proteome</keyword>
<name>A0ABD4T0X2_9CYAN</name>
<dbReference type="InterPro" id="IPR001633">
    <property type="entry name" value="EAL_dom"/>
</dbReference>
<evidence type="ECO:0000313" key="6">
    <source>
        <dbReference type="Proteomes" id="UP000031561"/>
    </source>
</evidence>
<protein>
    <submittedName>
        <fullName evidence="5">EAL domain-containing protein</fullName>
    </submittedName>
</protein>
<feature type="domain" description="Response regulatory" evidence="2">
    <location>
        <begin position="9"/>
        <end position="125"/>
    </location>
</feature>
<sequence length="625" mass="69340">MPPSPASPSILIVDDQPANIKVLFELLQQEGFRISVAKSGESALMKAQETSPDLILLDIMMPGMNGYETCAKLKDHPLTQGTPVIFLSALDQAINKVTAFSIGGADYITKPFQAEEVLARVRHQLALRWAQAEIVSLNATLEARIQERTAQLLELNQTLAAEIVERKRVEDALRHSALHDALTTLPNRVLFTEHLEMAQQRAKRSPDYQFAVLFIDLDRFKYINDSLGHHAGDQLLIQVADRLRNLVRGHDILARLGGDEFIILLDQILHLEEAKQVADRIVQAFQQPFQLNEHPVTTTASVGVALSSALEDQGIDLLRNADIAMYRAKGSGKGRLEIFDQQMYLQTLARHQLEKDLRRAVEQQEFSLDYQPIFALANREICGFEALIRWSHPQRGRISPEAFIPMAEEIGLIVPLGAWALQQACQQLAQWQSQCPAAASLYVSVNLSMAQLREASFMTTIDQALAQSGILPSCLQLELTESMLMDGSEALVTLLQGWADDGIRLSIDDFGTGYSSLSYLHRFPVHSIKVDQSFVNSMLQQREKRKIVETIIHLAHQLGIEAIAEGIESVAQLDYLKLLNCEKGQGYSLSKPLPSDAAELLITEHFVPSPSATLEIGGPASSVLP</sequence>
<dbReference type="EMBL" id="JTHE03000028">
    <property type="protein sequence ID" value="MCM1982080.1"/>
    <property type="molecule type" value="Genomic_DNA"/>
</dbReference>
<dbReference type="Pfam" id="PF00990">
    <property type="entry name" value="GGDEF"/>
    <property type="match status" value="1"/>
</dbReference>
<dbReference type="SUPFAM" id="SSF55073">
    <property type="entry name" value="Nucleotide cyclase"/>
    <property type="match status" value="1"/>
</dbReference>
<dbReference type="PANTHER" id="PTHR44757:SF2">
    <property type="entry name" value="BIOFILM ARCHITECTURE MAINTENANCE PROTEIN MBAA"/>
    <property type="match status" value="1"/>
</dbReference>
<evidence type="ECO:0000259" key="2">
    <source>
        <dbReference type="PROSITE" id="PS50110"/>
    </source>
</evidence>
<gene>
    <name evidence="5" type="ORF">QQ91_0004435</name>
</gene>
<dbReference type="SMART" id="SM00448">
    <property type="entry name" value="REC"/>
    <property type="match status" value="1"/>
</dbReference>
<dbReference type="FunFam" id="3.20.20.450:FF:000001">
    <property type="entry name" value="Cyclic di-GMP phosphodiesterase yahA"/>
    <property type="match status" value="1"/>
</dbReference>
<dbReference type="PANTHER" id="PTHR44757">
    <property type="entry name" value="DIGUANYLATE CYCLASE DGCP"/>
    <property type="match status" value="1"/>
</dbReference>
<dbReference type="PROSITE" id="PS50883">
    <property type="entry name" value="EAL"/>
    <property type="match status" value="1"/>
</dbReference>
<dbReference type="AlphaFoldDB" id="A0ABD4T0X2"/>
<dbReference type="CDD" id="cd01949">
    <property type="entry name" value="GGDEF"/>
    <property type="match status" value="1"/>
</dbReference>
<proteinExistence type="predicted"/>
<evidence type="ECO:0000259" key="4">
    <source>
        <dbReference type="PROSITE" id="PS50887"/>
    </source>
</evidence>
<dbReference type="Pfam" id="PF00072">
    <property type="entry name" value="Response_reg"/>
    <property type="match status" value="1"/>
</dbReference>
<accession>A0ABD4T0X2</accession>
<feature type="domain" description="EAL" evidence="3">
    <location>
        <begin position="350"/>
        <end position="606"/>
    </location>
</feature>
<feature type="modified residue" description="4-aspartylphosphate" evidence="1">
    <location>
        <position position="58"/>
    </location>
</feature>
<dbReference type="SUPFAM" id="SSF52172">
    <property type="entry name" value="CheY-like"/>
    <property type="match status" value="1"/>
</dbReference>
<keyword evidence="1" id="KW-0597">Phosphoprotein</keyword>
<dbReference type="InterPro" id="IPR035919">
    <property type="entry name" value="EAL_sf"/>
</dbReference>
<dbReference type="InterPro" id="IPR011006">
    <property type="entry name" value="CheY-like_superfamily"/>
</dbReference>
<dbReference type="InterPro" id="IPR043128">
    <property type="entry name" value="Rev_trsase/Diguanyl_cyclase"/>
</dbReference>
<dbReference type="RefSeq" id="WP_166280521.1">
    <property type="nucleotide sequence ID" value="NZ_JTHE03000028.1"/>
</dbReference>
<reference evidence="5 6" key="1">
    <citation type="journal article" date="2015" name="Genome Announc.">
        <title>Draft Genome Sequence of Filamentous Marine Cyanobacterium Lyngbya confervoides Strain BDU141951.</title>
        <authorList>
            <person name="Chandrababunaidu M.M."/>
            <person name="Sen D."/>
            <person name="Tripathy S."/>
        </authorList>
    </citation>
    <scope>NUCLEOTIDE SEQUENCE [LARGE SCALE GENOMIC DNA]</scope>
    <source>
        <strain evidence="5 6">BDU141951</strain>
    </source>
</reference>
<dbReference type="NCBIfam" id="TIGR00254">
    <property type="entry name" value="GGDEF"/>
    <property type="match status" value="1"/>
</dbReference>
<dbReference type="InterPro" id="IPR052155">
    <property type="entry name" value="Biofilm_reg_signaling"/>
</dbReference>
<dbReference type="FunFam" id="3.30.70.270:FF:000001">
    <property type="entry name" value="Diguanylate cyclase domain protein"/>
    <property type="match status" value="1"/>
</dbReference>
<dbReference type="Pfam" id="PF00563">
    <property type="entry name" value="EAL"/>
    <property type="match status" value="1"/>
</dbReference>
<dbReference type="SUPFAM" id="SSF141868">
    <property type="entry name" value="EAL domain-like"/>
    <property type="match status" value="1"/>
</dbReference>
<dbReference type="PROSITE" id="PS50887">
    <property type="entry name" value="GGDEF"/>
    <property type="match status" value="1"/>
</dbReference>
<dbReference type="InterPro" id="IPR000160">
    <property type="entry name" value="GGDEF_dom"/>
</dbReference>
<organism evidence="5 6">
    <name type="scientific">Lyngbya confervoides BDU141951</name>
    <dbReference type="NCBI Taxonomy" id="1574623"/>
    <lineage>
        <taxon>Bacteria</taxon>
        <taxon>Bacillati</taxon>
        <taxon>Cyanobacteriota</taxon>
        <taxon>Cyanophyceae</taxon>
        <taxon>Oscillatoriophycideae</taxon>
        <taxon>Oscillatoriales</taxon>
        <taxon>Microcoleaceae</taxon>
        <taxon>Lyngbya</taxon>
    </lineage>
</organism>
<evidence type="ECO:0000259" key="3">
    <source>
        <dbReference type="PROSITE" id="PS50883"/>
    </source>
</evidence>
<evidence type="ECO:0000313" key="5">
    <source>
        <dbReference type="EMBL" id="MCM1982080.1"/>
    </source>
</evidence>
<dbReference type="InterPro" id="IPR001789">
    <property type="entry name" value="Sig_transdc_resp-reg_receiver"/>
</dbReference>
<dbReference type="Gene3D" id="3.40.50.2300">
    <property type="match status" value="1"/>
</dbReference>
<dbReference type="Gene3D" id="3.30.70.270">
    <property type="match status" value="1"/>
</dbReference>
<dbReference type="Gene3D" id="3.20.20.450">
    <property type="entry name" value="EAL domain"/>
    <property type="match status" value="1"/>
</dbReference>
<dbReference type="SMART" id="SM00267">
    <property type="entry name" value="GGDEF"/>
    <property type="match status" value="1"/>
</dbReference>
<dbReference type="InterPro" id="IPR029787">
    <property type="entry name" value="Nucleotide_cyclase"/>
</dbReference>
<dbReference type="CDD" id="cd19920">
    <property type="entry name" value="REC_PA4781-like"/>
    <property type="match status" value="1"/>
</dbReference>
<dbReference type="SMART" id="SM00052">
    <property type="entry name" value="EAL"/>
    <property type="match status" value="1"/>
</dbReference>
<dbReference type="Proteomes" id="UP000031561">
    <property type="component" value="Unassembled WGS sequence"/>
</dbReference>
<dbReference type="CDD" id="cd01948">
    <property type="entry name" value="EAL"/>
    <property type="match status" value="1"/>
</dbReference>
<evidence type="ECO:0000256" key="1">
    <source>
        <dbReference type="PROSITE-ProRule" id="PRU00169"/>
    </source>
</evidence>